<dbReference type="PANTHER" id="PTHR34301:SF8">
    <property type="entry name" value="ATPASE DOMAIN-CONTAINING PROTEIN"/>
    <property type="match status" value="1"/>
</dbReference>
<proteinExistence type="predicted"/>
<dbReference type="AlphaFoldDB" id="A0A1M7PZI6"/>
<dbReference type="Proteomes" id="UP000184513">
    <property type="component" value="Unassembled WGS sequence"/>
</dbReference>
<dbReference type="InterPro" id="IPR027417">
    <property type="entry name" value="P-loop_NTPase"/>
</dbReference>
<organism evidence="1 2">
    <name type="scientific">Cyclobacterium lianum</name>
    <dbReference type="NCBI Taxonomy" id="388280"/>
    <lineage>
        <taxon>Bacteria</taxon>
        <taxon>Pseudomonadati</taxon>
        <taxon>Bacteroidota</taxon>
        <taxon>Cytophagia</taxon>
        <taxon>Cytophagales</taxon>
        <taxon>Cyclobacteriaceae</taxon>
        <taxon>Cyclobacterium</taxon>
    </lineage>
</organism>
<dbReference type="OrthoDB" id="1489171at2"/>
<dbReference type="PANTHER" id="PTHR34301">
    <property type="entry name" value="DNA-BINDING PROTEIN-RELATED"/>
    <property type="match status" value="1"/>
</dbReference>
<dbReference type="STRING" id="388280.SAMN04488057_11257"/>
<evidence type="ECO:0008006" key="3">
    <source>
        <dbReference type="Google" id="ProtNLM"/>
    </source>
</evidence>
<dbReference type="Gene3D" id="3.40.50.300">
    <property type="entry name" value="P-loop containing nucleotide triphosphate hydrolases"/>
    <property type="match status" value="1"/>
</dbReference>
<evidence type="ECO:0000313" key="1">
    <source>
        <dbReference type="EMBL" id="SHN23079.1"/>
    </source>
</evidence>
<evidence type="ECO:0000313" key="2">
    <source>
        <dbReference type="Proteomes" id="UP000184513"/>
    </source>
</evidence>
<keyword evidence="2" id="KW-1185">Reference proteome</keyword>
<gene>
    <name evidence="1" type="ORF">SAMN04488057_11257</name>
</gene>
<protein>
    <recommendedName>
        <fullName evidence="3">AAA ATPase domain-containing protein</fullName>
    </recommendedName>
</protein>
<sequence>MKLDITDINDAFSPTHEISDPTKFVGRYEEIESLVLGLTTDSSFLSIFGLRGIGKSSIAKQIKLIAEGDKTLTKLLSLEYLLPKKGFNYMVHLVSCDEFILDITSLIKRVLLGDDKNESIFSHNKNGDKRVKSFKEGGKANIGGGFMGIKGGIEGSDETTFESIQTDDLVQEFRKALSTTQKDNQKKTGLLILIDEFDILKDKRGFASLVKTCSSKYVKFGIIGIGESTEDLIEDHASIGRQISSVLVKPMNIKELLDIINHAESSIRKEIKFDSDVKKDMVKEAEGFPYFVHLLGKECLLLAFKRQLKVVTEELYCEVKDKLIKGKIQLTQEFRYVEACRTSQERELLLRLFASSDDNKILIEEVYSQAREYGIEKPSSFMHKLTEKGKIEPILVYSRDERHVRFSDPILKVYIKKRESIHEKND</sequence>
<reference evidence="1 2" key="1">
    <citation type="submission" date="2016-11" db="EMBL/GenBank/DDBJ databases">
        <authorList>
            <person name="Jaros S."/>
            <person name="Januszkiewicz K."/>
            <person name="Wedrychowicz H."/>
        </authorList>
    </citation>
    <scope>NUCLEOTIDE SEQUENCE [LARGE SCALE GENOMIC DNA]</scope>
    <source>
        <strain evidence="1 2">CGMCC 1.6102</strain>
    </source>
</reference>
<dbReference type="RefSeq" id="WP_073096133.1">
    <property type="nucleotide sequence ID" value="NZ_FRCY01000012.1"/>
</dbReference>
<accession>A0A1M7PZI6</accession>
<dbReference type="SUPFAM" id="SSF52540">
    <property type="entry name" value="P-loop containing nucleoside triphosphate hydrolases"/>
    <property type="match status" value="1"/>
</dbReference>
<dbReference type="EMBL" id="FRCY01000012">
    <property type="protein sequence ID" value="SHN23079.1"/>
    <property type="molecule type" value="Genomic_DNA"/>
</dbReference>
<name>A0A1M7PZI6_9BACT</name>